<feature type="domain" description="ABC3 transporter permease C-terminal" evidence="7">
    <location>
        <begin position="258"/>
        <end position="370"/>
    </location>
</feature>
<evidence type="ECO:0000256" key="3">
    <source>
        <dbReference type="ARBA" id="ARBA00022692"/>
    </source>
</evidence>
<feature type="transmembrane region" description="Helical" evidence="6">
    <location>
        <begin position="630"/>
        <end position="653"/>
    </location>
</feature>
<reference evidence="8" key="1">
    <citation type="submission" date="2021-06" db="EMBL/GenBank/DDBJ databases">
        <title>Description of novel taxa of the family Lachnospiraceae.</title>
        <authorList>
            <person name="Chaplin A.V."/>
            <person name="Sokolova S.R."/>
            <person name="Pikina A.P."/>
            <person name="Korzhanova M."/>
            <person name="Belova V."/>
            <person name="Korostin D."/>
            <person name="Efimov B.A."/>
        </authorList>
    </citation>
    <scope>NUCLEOTIDE SEQUENCE</scope>
    <source>
        <strain evidence="8">ASD5720</strain>
    </source>
</reference>
<dbReference type="PANTHER" id="PTHR30287:SF1">
    <property type="entry name" value="INNER MEMBRANE PROTEIN"/>
    <property type="match status" value="1"/>
</dbReference>
<keyword evidence="4 6" id="KW-1133">Transmembrane helix</keyword>
<feature type="transmembrane region" description="Helical" evidence="6">
    <location>
        <begin position="687"/>
        <end position="713"/>
    </location>
</feature>
<feature type="transmembrane region" description="Helical" evidence="6">
    <location>
        <begin position="346"/>
        <end position="369"/>
    </location>
</feature>
<comment type="subcellular location">
    <subcellularLocation>
        <location evidence="1">Cell membrane</location>
        <topology evidence="1">Multi-pass membrane protein</topology>
    </subcellularLocation>
</comment>
<feature type="domain" description="ABC3 transporter permease C-terminal" evidence="7">
    <location>
        <begin position="637"/>
        <end position="738"/>
    </location>
</feature>
<sequence length="759" mass="84548">MLKRKLWRDFLKNRTQFLSIFLMSLLGMLVFVGLDAEATGLRKSSDTYYEQTNLADLWLQGSLFTDRDQDRALRTRNVKRASLRLTVDAKAQMPSGEPSMKLNFISDQEVSGMLLLEGTPWQPGTAGIWVDDMFALRQGVEIGDILTLRYESVDFQEPVRGIIKNPEYVYYTGDQAEMMPDYGNYGYGFLDPEEFPGDFPGYDTILVDIQEEAGISAVKKALVQSFASENLVITGRNQQSSYQTLDSEIEQHKMMGLLFPSVFLFIAVLGIITTMTRMTANQRMQIGTLKALGFTRKKITRHYVSYGILISVLGAVLGSVLGYWLIPELIFSNFSQMYLLPSWDRSLSALSAAGLVLVAVISALVSFLACQRQLRESPADTLKPPAPKHIRHTVLEKSKLWLRMNFSSQWNLRDILRNKIRSLMGVIGVAGCTMLLICAFGCYDSFRSLADWSFEELMTNRTKILLDEQGGVHLGQELADQYDGQMIVEKAAEFESDGVTKTGQLTAVDDGSYYHFQNPKQQEVQLTEGGIALSYKMAQALDVEEGEFVNWHPIGDSTWHRSRISQIYRVPTGQGIAMTRKTYEKLDLSFRPTAVLTNQIPEAGLGDQEGIQGIQSLDDMKNSMNETMEMMYLMVGILILAAIILGTVVLYNLGALSFIEKTREIATLKVLGFRTRRIRGILQKQNLWITAAGILLGIPLGYGLLAALCGSISESQDMIPYVSKASMLLSAAGTLLVSAGVNFLLSGKTKLIGLVEALK</sequence>
<evidence type="ECO:0000313" key="8">
    <source>
        <dbReference type="EMBL" id="MBU9738832.1"/>
    </source>
</evidence>
<dbReference type="AlphaFoldDB" id="A0A949K8X1"/>
<evidence type="ECO:0000313" key="9">
    <source>
        <dbReference type="Proteomes" id="UP000712157"/>
    </source>
</evidence>
<dbReference type="Proteomes" id="UP000712157">
    <property type="component" value="Unassembled WGS sequence"/>
</dbReference>
<feature type="transmembrane region" description="Helical" evidence="6">
    <location>
        <begin position="303"/>
        <end position="326"/>
    </location>
</feature>
<evidence type="ECO:0000256" key="2">
    <source>
        <dbReference type="ARBA" id="ARBA00022475"/>
    </source>
</evidence>
<keyword evidence="2" id="KW-1003">Cell membrane</keyword>
<evidence type="ECO:0000256" key="5">
    <source>
        <dbReference type="ARBA" id="ARBA00023136"/>
    </source>
</evidence>
<dbReference type="RefSeq" id="WP_238722866.1">
    <property type="nucleotide sequence ID" value="NZ_JAHQCW010000043.1"/>
</dbReference>
<keyword evidence="3 6" id="KW-0812">Transmembrane</keyword>
<organism evidence="8 9">
    <name type="scientific">Diplocloster agilis</name>
    <dbReference type="NCBI Taxonomy" id="2850323"/>
    <lineage>
        <taxon>Bacteria</taxon>
        <taxon>Bacillati</taxon>
        <taxon>Bacillota</taxon>
        <taxon>Clostridia</taxon>
        <taxon>Lachnospirales</taxon>
        <taxon>Lachnospiraceae</taxon>
        <taxon>Diplocloster</taxon>
    </lineage>
</organism>
<evidence type="ECO:0000256" key="4">
    <source>
        <dbReference type="ARBA" id="ARBA00022989"/>
    </source>
</evidence>
<evidence type="ECO:0000256" key="1">
    <source>
        <dbReference type="ARBA" id="ARBA00004651"/>
    </source>
</evidence>
<feature type="transmembrane region" description="Helical" evidence="6">
    <location>
        <begin position="254"/>
        <end position="275"/>
    </location>
</feature>
<name>A0A949K8X1_9FIRM</name>
<dbReference type="GO" id="GO:0005886">
    <property type="term" value="C:plasma membrane"/>
    <property type="evidence" value="ECO:0007669"/>
    <property type="project" value="UniProtKB-SubCell"/>
</dbReference>
<keyword evidence="5 6" id="KW-0472">Membrane</keyword>
<feature type="transmembrane region" description="Helical" evidence="6">
    <location>
        <begin position="725"/>
        <end position="745"/>
    </location>
</feature>
<feature type="transmembrane region" description="Helical" evidence="6">
    <location>
        <begin position="423"/>
        <end position="446"/>
    </location>
</feature>
<dbReference type="PANTHER" id="PTHR30287">
    <property type="entry name" value="MEMBRANE COMPONENT OF PREDICTED ABC SUPERFAMILY METABOLITE UPTAKE TRANSPORTER"/>
    <property type="match status" value="1"/>
</dbReference>
<evidence type="ECO:0000259" key="7">
    <source>
        <dbReference type="Pfam" id="PF02687"/>
    </source>
</evidence>
<proteinExistence type="predicted"/>
<protein>
    <submittedName>
        <fullName evidence="8">ABC transporter permease</fullName>
    </submittedName>
</protein>
<dbReference type="InterPro" id="IPR038766">
    <property type="entry name" value="Membrane_comp_ABC_pdt"/>
</dbReference>
<accession>A0A949K8X1</accession>
<evidence type="ECO:0000256" key="6">
    <source>
        <dbReference type="SAM" id="Phobius"/>
    </source>
</evidence>
<dbReference type="Pfam" id="PF02687">
    <property type="entry name" value="FtsX"/>
    <property type="match status" value="2"/>
</dbReference>
<comment type="caution">
    <text evidence="8">The sequence shown here is derived from an EMBL/GenBank/DDBJ whole genome shotgun (WGS) entry which is preliminary data.</text>
</comment>
<dbReference type="EMBL" id="JAHQCW010000043">
    <property type="protein sequence ID" value="MBU9738832.1"/>
    <property type="molecule type" value="Genomic_DNA"/>
</dbReference>
<keyword evidence="9" id="KW-1185">Reference proteome</keyword>
<dbReference type="InterPro" id="IPR003838">
    <property type="entry name" value="ABC3_permease_C"/>
</dbReference>
<gene>
    <name evidence="8" type="ORF">KTH89_20020</name>
</gene>